<dbReference type="Proteomes" id="UP000579281">
    <property type="component" value="Unassembled WGS sequence"/>
</dbReference>
<dbReference type="EMBL" id="JACHEN010000016">
    <property type="protein sequence ID" value="MBB6216599.1"/>
    <property type="molecule type" value="Genomic_DNA"/>
</dbReference>
<keyword evidence="2" id="KW-0488">Methylation</keyword>
<keyword evidence="3" id="KW-0812">Transmembrane</keyword>
<dbReference type="NCBIfam" id="TIGR02532">
    <property type="entry name" value="IV_pilin_GFxxxE"/>
    <property type="match status" value="1"/>
</dbReference>
<evidence type="ECO:0000256" key="3">
    <source>
        <dbReference type="ARBA" id="ARBA00022692"/>
    </source>
</evidence>
<keyword evidence="7" id="KW-1185">Reference proteome</keyword>
<dbReference type="PANTHER" id="PTHR30093:SF44">
    <property type="entry name" value="TYPE II SECRETION SYSTEM CORE PROTEIN G"/>
    <property type="match status" value="1"/>
</dbReference>
<evidence type="ECO:0000256" key="5">
    <source>
        <dbReference type="ARBA" id="ARBA00023136"/>
    </source>
</evidence>
<evidence type="ECO:0000256" key="2">
    <source>
        <dbReference type="ARBA" id="ARBA00022481"/>
    </source>
</evidence>
<gene>
    <name evidence="6" type="ORF">HNQ80_002703</name>
</gene>
<keyword evidence="5" id="KW-0472">Membrane</keyword>
<evidence type="ECO:0000256" key="1">
    <source>
        <dbReference type="ARBA" id="ARBA00004167"/>
    </source>
</evidence>
<accession>A0A841L2I0</accession>
<evidence type="ECO:0000313" key="6">
    <source>
        <dbReference type="EMBL" id="MBB6216599.1"/>
    </source>
</evidence>
<dbReference type="GO" id="GO:0016020">
    <property type="term" value="C:membrane"/>
    <property type="evidence" value="ECO:0007669"/>
    <property type="project" value="UniProtKB-SubCell"/>
</dbReference>
<dbReference type="AlphaFoldDB" id="A0A841L2I0"/>
<dbReference type="PANTHER" id="PTHR30093">
    <property type="entry name" value="GENERAL SECRETION PATHWAY PROTEIN G"/>
    <property type="match status" value="1"/>
</dbReference>
<evidence type="ECO:0000256" key="4">
    <source>
        <dbReference type="ARBA" id="ARBA00022989"/>
    </source>
</evidence>
<dbReference type="RefSeq" id="WP_184311128.1">
    <property type="nucleotide sequence ID" value="NZ_JACHEN010000016.1"/>
</dbReference>
<dbReference type="SUPFAM" id="SSF54523">
    <property type="entry name" value="Pili subunits"/>
    <property type="match status" value="1"/>
</dbReference>
<comment type="caution">
    <text evidence="6">The sequence shown here is derived from an EMBL/GenBank/DDBJ whole genome shotgun (WGS) entry which is preliminary data.</text>
</comment>
<name>A0A841L2I0_9FIRM</name>
<evidence type="ECO:0000313" key="7">
    <source>
        <dbReference type="Proteomes" id="UP000579281"/>
    </source>
</evidence>
<dbReference type="Pfam" id="PF07963">
    <property type="entry name" value="N_methyl"/>
    <property type="match status" value="1"/>
</dbReference>
<reference evidence="6 7" key="1">
    <citation type="submission" date="2020-08" db="EMBL/GenBank/DDBJ databases">
        <title>Genomic Encyclopedia of Type Strains, Phase IV (KMG-IV): sequencing the most valuable type-strain genomes for metagenomic binning, comparative biology and taxonomic classification.</title>
        <authorList>
            <person name="Goeker M."/>
        </authorList>
    </citation>
    <scope>NUCLEOTIDE SEQUENCE [LARGE SCALE GENOMIC DNA]</scope>
    <source>
        <strain evidence="6 7">DSM 103526</strain>
    </source>
</reference>
<dbReference type="InterPro" id="IPR045584">
    <property type="entry name" value="Pilin-like"/>
</dbReference>
<dbReference type="PROSITE" id="PS00409">
    <property type="entry name" value="PROKAR_NTER_METHYL"/>
    <property type="match status" value="1"/>
</dbReference>
<organism evidence="6 7">
    <name type="scientific">Anaerosolibacter carboniphilus</name>
    <dbReference type="NCBI Taxonomy" id="1417629"/>
    <lineage>
        <taxon>Bacteria</taxon>
        <taxon>Bacillati</taxon>
        <taxon>Bacillota</taxon>
        <taxon>Clostridia</taxon>
        <taxon>Peptostreptococcales</taxon>
        <taxon>Thermotaleaceae</taxon>
        <taxon>Anaerosolibacter</taxon>
    </lineage>
</organism>
<proteinExistence type="predicted"/>
<comment type="subcellular location">
    <subcellularLocation>
        <location evidence="1">Membrane</location>
        <topology evidence="1">Single-pass membrane protein</topology>
    </subcellularLocation>
</comment>
<keyword evidence="4" id="KW-1133">Transmembrane helix</keyword>
<dbReference type="Gene3D" id="3.30.700.10">
    <property type="entry name" value="Glycoprotein, Type 4 Pilin"/>
    <property type="match status" value="1"/>
</dbReference>
<dbReference type="InterPro" id="IPR012902">
    <property type="entry name" value="N_methyl_site"/>
</dbReference>
<sequence>MLSKLNKMLRNKKGFTLIELIVVIAILGILAAIAVPKLGGFTKSARNRADEVTAHTIENGIKMHIANGGSFSDASNHDGKFSSVTGLEDILGDVGKPQTGTGWNIDVEGDDITVTVNKSSN</sequence>
<protein>
    <submittedName>
        <fullName evidence="6">Type IV pilus assembly protein PilA</fullName>
    </submittedName>
</protein>